<dbReference type="PANTHER" id="PTHR31793">
    <property type="entry name" value="4-HYDROXYBENZOYL-COA THIOESTERASE FAMILY MEMBER"/>
    <property type="match status" value="1"/>
</dbReference>
<dbReference type="InterPro" id="IPR050563">
    <property type="entry name" value="4-hydroxybenzoyl-CoA_TE"/>
</dbReference>
<keyword evidence="4" id="KW-1185">Reference proteome</keyword>
<organism evidence="3 4">
    <name type="scientific">Brevundimonas terrae</name>
    <dbReference type="NCBI Taxonomy" id="363631"/>
    <lineage>
        <taxon>Bacteria</taxon>
        <taxon>Pseudomonadati</taxon>
        <taxon>Pseudomonadota</taxon>
        <taxon>Alphaproteobacteria</taxon>
        <taxon>Caulobacterales</taxon>
        <taxon>Caulobacteraceae</taxon>
        <taxon>Brevundimonas</taxon>
    </lineage>
</organism>
<evidence type="ECO:0000313" key="4">
    <source>
        <dbReference type="Proteomes" id="UP001500791"/>
    </source>
</evidence>
<dbReference type="SUPFAM" id="SSF54637">
    <property type="entry name" value="Thioesterase/thiol ester dehydrase-isomerase"/>
    <property type="match status" value="1"/>
</dbReference>
<dbReference type="Pfam" id="PF13279">
    <property type="entry name" value="4HBT_2"/>
    <property type="match status" value="1"/>
</dbReference>
<gene>
    <name evidence="3" type="ORF">GCM10009093_12940</name>
</gene>
<evidence type="ECO:0000256" key="2">
    <source>
        <dbReference type="ARBA" id="ARBA00022801"/>
    </source>
</evidence>
<comment type="similarity">
    <text evidence="1">Belongs to the 4-hydroxybenzoyl-CoA thioesterase family.</text>
</comment>
<comment type="caution">
    <text evidence="3">The sequence shown here is derived from an EMBL/GenBank/DDBJ whole genome shotgun (WGS) entry which is preliminary data.</text>
</comment>
<sequence length="144" mass="16192">MPSHQRATRADYSRFVTLTTRWADNDVYGHINNVAYYGFIDTAVNQLLIEAGLLELGASDQIGIVAESGCRYHAPAHYPDVIHAGVRVGKLGNSSVRYEVGLFRNTETEAVAEGFFVHVMVGREDRRPQPFRPDLRVFLESLIR</sequence>
<keyword evidence="2" id="KW-0378">Hydrolase</keyword>
<evidence type="ECO:0000256" key="1">
    <source>
        <dbReference type="ARBA" id="ARBA00005953"/>
    </source>
</evidence>
<dbReference type="CDD" id="cd00586">
    <property type="entry name" value="4HBT"/>
    <property type="match status" value="1"/>
</dbReference>
<dbReference type="Proteomes" id="UP001500791">
    <property type="component" value="Unassembled WGS sequence"/>
</dbReference>
<evidence type="ECO:0000313" key="3">
    <source>
        <dbReference type="EMBL" id="GAA0387580.1"/>
    </source>
</evidence>
<reference evidence="4" key="1">
    <citation type="journal article" date="2019" name="Int. J. Syst. Evol. Microbiol.">
        <title>The Global Catalogue of Microorganisms (GCM) 10K type strain sequencing project: providing services to taxonomists for standard genome sequencing and annotation.</title>
        <authorList>
            <consortium name="The Broad Institute Genomics Platform"/>
            <consortium name="The Broad Institute Genome Sequencing Center for Infectious Disease"/>
            <person name="Wu L."/>
            <person name="Ma J."/>
        </authorList>
    </citation>
    <scope>NUCLEOTIDE SEQUENCE [LARGE SCALE GENOMIC DNA]</scope>
    <source>
        <strain evidence="4">JCM 13476</strain>
    </source>
</reference>
<protein>
    <submittedName>
        <fullName evidence="3">Thioesterase family protein</fullName>
    </submittedName>
</protein>
<dbReference type="EMBL" id="BAAAEJ010000005">
    <property type="protein sequence ID" value="GAA0387580.1"/>
    <property type="molecule type" value="Genomic_DNA"/>
</dbReference>
<dbReference type="RefSeq" id="WP_167178757.1">
    <property type="nucleotide sequence ID" value="NZ_BAAAEJ010000005.1"/>
</dbReference>
<dbReference type="Gene3D" id="3.10.129.10">
    <property type="entry name" value="Hotdog Thioesterase"/>
    <property type="match status" value="1"/>
</dbReference>
<name>A0ABP3I4E5_9CAUL</name>
<proteinExistence type="inferred from homology"/>
<accession>A0ABP3I4E5</accession>
<dbReference type="InterPro" id="IPR029069">
    <property type="entry name" value="HotDog_dom_sf"/>
</dbReference>
<dbReference type="PANTHER" id="PTHR31793:SF27">
    <property type="entry name" value="NOVEL THIOESTERASE SUPERFAMILY DOMAIN AND SAPOSIN A-TYPE DOMAIN CONTAINING PROTEIN (0610012H03RIK)"/>
    <property type="match status" value="1"/>
</dbReference>